<keyword evidence="3" id="KW-1185">Reference proteome</keyword>
<evidence type="ECO:0000313" key="2">
    <source>
        <dbReference type="EMBL" id="KAF6024850.1"/>
    </source>
</evidence>
<gene>
    <name evidence="2" type="ORF">EB796_016837</name>
</gene>
<feature type="signal peptide" evidence="1">
    <location>
        <begin position="1"/>
        <end position="19"/>
    </location>
</feature>
<accession>A0A7J7JF40</accession>
<dbReference type="Proteomes" id="UP000593567">
    <property type="component" value="Unassembled WGS sequence"/>
</dbReference>
<keyword evidence="1" id="KW-0732">Signal</keyword>
<proteinExistence type="predicted"/>
<sequence length="87" mass="9623">MKVLVTLLVVVVLFNACHGGTLTDKFKEIGDNLKKTGTAIKDEVTDITKVLGSVAKSKLKSLASQSLQGPHLTYRVCTFIERWLYNQ</sequence>
<organism evidence="2 3">
    <name type="scientific">Bugula neritina</name>
    <name type="common">Brown bryozoan</name>
    <name type="synonym">Sertularia neritina</name>
    <dbReference type="NCBI Taxonomy" id="10212"/>
    <lineage>
        <taxon>Eukaryota</taxon>
        <taxon>Metazoa</taxon>
        <taxon>Spiralia</taxon>
        <taxon>Lophotrochozoa</taxon>
        <taxon>Bryozoa</taxon>
        <taxon>Gymnolaemata</taxon>
        <taxon>Cheilostomatida</taxon>
        <taxon>Flustrina</taxon>
        <taxon>Buguloidea</taxon>
        <taxon>Bugulidae</taxon>
        <taxon>Bugula</taxon>
    </lineage>
</organism>
<protein>
    <submittedName>
        <fullName evidence="2">Uncharacterized protein</fullName>
    </submittedName>
</protein>
<comment type="caution">
    <text evidence="2">The sequence shown here is derived from an EMBL/GenBank/DDBJ whole genome shotgun (WGS) entry which is preliminary data.</text>
</comment>
<evidence type="ECO:0000313" key="3">
    <source>
        <dbReference type="Proteomes" id="UP000593567"/>
    </source>
</evidence>
<feature type="chain" id="PRO_5029665042" evidence="1">
    <location>
        <begin position="20"/>
        <end position="87"/>
    </location>
</feature>
<dbReference type="AlphaFoldDB" id="A0A7J7JF40"/>
<name>A0A7J7JF40_BUGNE</name>
<dbReference type="EMBL" id="VXIV02002524">
    <property type="protein sequence ID" value="KAF6024850.1"/>
    <property type="molecule type" value="Genomic_DNA"/>
</dbReference>
<evidence type="ECO:0000256" key="1">
    <source>
        <dbReference type="SAM" id="SignalP"/>
    </source>
</evidence>
<reference evidence="2" key="1">
    <citation type="submission" date="2020-06" db="EMBL/GenBank/DDBJ databases">
        <title>Draft genome of Bugula neritina, a colonial animal packing powerful symbionts and potential medicines.</title>
        <authorList>
            <person name="Rayko M."/>
        </authorList>
    </citation>
    <scope>NUCLEOTIDE SEQUENCE [LARGE SCALE GENOMIC DNA]</scope>
    <source>
        <strain evidence="2">Kwan_BN1</strain>
    </source>
</reference>